<dbReference type="Gene3D" id="6.10.250.3080">
    <property type="match status" value="1"/>
</dbReference>
<feature type="compositionally biased region" description="Polar residues" evidence="11">
    <location>
        <begin position="1048"/>
        <end position="1058"/>
    </location>
</feature>
<evidence type="ECO:0000256" key="6">
    <source>
        <dbReference type="ARBA" id="ARBA00022670"/>
    </source>
</evidence>
<dbReference type="InterPro" id="IPR022232">
    <property type="entry name" value="TPPII_C_art"/>
</dbReference>
<dbReference type="InterPro" id="IPR046939">
    <property type="entry name" value="TPPII_C_sf"/>
</dbReference>
<feature type="domain" description="Tripeptidyl peptidase II second Ig-like" evidence="13">
    <location>
        <begin position="811"/>
        <end position="996"/>
    </location>
</feature>
<evidence type="ECO:0000256" key="3">
    <source>
        <dbReference type="ARBA" id="ARBA00012462"/>
    </source>
</evidence>
<dbReference type="PROSITE" id="PS00138">
    <property type="entry name" value="SUBTILASE_SER"/>
    <property type="match status" value="1"/>
</dbReference>
<dbReference type="GO" id="GO:0004177">
    <property type="term" value="F:aminopeptidase activity"/>
    <property type="evidence" value="ECO:0007669"/>
    <property type="project" value="UniProtKB-KW"/>
</dbReference>
<evidence type="ECO:0000313" key="18">
    <source>
        <dbReference type="Proteomes" id="UP000789759"/>
    </source>
</evidence>
<proteinExistence type="inferred from homology"/>
<dbReference type="SUPFAM" id="SSF52743">
    <property type="entry name" value="Subtilisin-like"/>
    <property type="match status" value="1"/>
</dbReference>
<dbReference type="InterPro" id="IPR023828">
    <property type="entry name" value="Peptidase_S8_Ser-AS"/>
</dbReference>
<dbReference type="Proteomes" id="UP000789759">
    <property type="component" value="Unassembled WGS sequence"/>
</dbReference>
<dbReference type="PANTHER" id="PTHR43806:SF14">
    <property type="entry name" value="TRIPEPTIDYL-PEPTIDASE 2"/>
    <property type="match status" value="1"/>
</dbReference>
<dbReference type="PROSITE" id="PS51892">
    <property type="entry name" value="SUBTILASE"/>
    <property type="match status" value="1"/>
</dbReference>
<gene>
    <name evidence="17" type="ORF">CPELLU_LOCUS4449</name>
</gene>
<keyword evidence="5" id="KW-0031">Aminopeptidase</keyword>
<keyword evidence="18" id="KW-1185">Reference proteome</keyword>
<evidence type="ECO:0000256" key="8">
    <source>
        <dbReference type="ARBA" id="ARBA00022825"/>
    </source>
</evidence>
<evidence type="ECO:0000259" key="15">
    <source>
        <dbReference type="Pfam" id="PF21223"/>
    </source>
</evidence>
<feature type="domain" description="Peptidase S8/S53" evidence="12">
    <location>
        <begin position="37"/>
        <end position="503"/>
    </location>
</feature>
<dbReference type="Pfam" id="PF12580">
    <property type="entry name" value="TPPII"/>
    <property type="match status" value="1"/>
</dbReference>
<keyword evidence="6 10" id="KW-0645">Protease</keyword>
<feature type="active site" description="Charge relay system" evidence="10">
    <location>
        <position position="456"/>
    </location>
</feature>
<dbReference type="InterPro" id="IPR022229">
    <property type="entry name" value="TPPII_Ig-like-2"/>
</dbReference>
<evidence type="ECO:0000256" key="1">
    <source>
        <dbReference type="ARBA" id="ARBA00001910"/>
    </source>
</evidence>
<dbReference type="CDD" id="cd04857">
    <property type="entry name" value="Peptidases_S8_Tripeptidyl_Aminopeptidase_II"/>
    <property type="match status" value="1"/>
</dbReference>
<evidence type="ECO:0000256" key="5">
    <source>
        <dbReference type="ARBA" id="ARBA00022438"/>
    </source>
</evidence>
<name>A0A9N9AWT5_9GLOM</name>
<keyword evidence="7 10" id="KW-0378">Hydrolase</keyword>
<evidence type="ECO:0000259" key="13">
    <source>
        <dbReference type="Pfam" id="PF12580"/>
    </source>
</evidence>
<evidence type="ECO:0000256" key="11">
    <source>
        <dbReference type="SAM" id="MobiDB-lite"/>
    </source>
</evidence>
<dbReference type="PANTHER" id="PTHR43806">
    <property type="entry name" value="PEPTIDASE S8"/>
    <property type="match status" value="1"/>
</dbReference>
<evidence type="ECO:0000256" key="7">
    <source>
        <dbReference type="ARBA" id="ARBA00022801"/>
    </source>
</evidence>
<organism evidence="17 18">
    <name type="scientific">Cetraspora pellucida</name>
    <dbReference type="NCBI Taxonomy" id="1433469"/>
    <lineage>
        <taxon>Eukaryota</taxon>
        <taxon>Fungi</taxon>
        <taxon>Fungi incertae sedis</taxon>
        <taxon>Mucoromycota</taxon>
        <taxon>Glomeromycotina</taxon>
        <taxon>Glomeromycetes</taxon>
        <taxon>Diversisporales</taxon>
        <taxon>Gigasporaceae</taxon>
        <taxon>Cetraspora</taxon>
    </lineage>
</organism>
<evidence type="ECO:0000256" key="9">
    <source>
        <dbReference type="ARBA" id="ARBA00032232"/>
    </source>
</evidence>
<accession>A0A9N9AWT5</accession>
<comment type="caution">
    <text evidence="17">The sequence shown here is derived from an EMBL/GenBank/DDBJ whole genome shotgun (WGS) entry which is preliminary data.</text>
</comment>
<feature type="active site" description="Charge relay system" evidence="10">
    <location>
        <position position="46"/>
    </location>
</feature>
<dbReference type="Pfam" id="PF12583">
    <property type="entry name" value="TPPII_C"/>
    <property type="match status" value="1"/>
</dbReference>
<evidence type="ECO:0000256" key="2">
    <source>
        <dbReference type="ARBA" id="ARBA00011073"/>
    </source>
</evidence>
<protein>
    <recommendedName>
        <fullName evidence="4">Tripeptidyl-peptidase 2</fullName>
        <ecNumber evidence="3">3.4.14.10</ecNumber>
    </recommendedName>
    <alternativeName>
        <fullName evidence="9">Tripeptidyl aminopeptidase</fullName>
    </alternativeName>
</protein>
<reference evidence="17" key="1">
    <citation type="submission" date="2021-06" db="EMBL/GenBank/DDBJ databases">
        <authorList>
            <person name="Kallberg Y."/>
            <person name="Tangrot J."/>
            <person name="Rosling A."/>
        </authorList>
    </citation>
    <scope>NUCLEOTIDE SEQUENCE</scope>
    <source>
        <strain evidence="17">FL966</strain>
    </source>
</reference>
<dbReference type="InterPro" id="IPR048384">
    <property type="entry name" value="TPPII_GBD"/>
</dbReference>
<dbReference type="InterPro" id="IPR034051">
    <property type="entry name" value="TPP_II_domain"/>
</dbReference>
<feature type="domain" description="Tripeptidyl-peptidase II first Ig-like" evidence="15">
    <location>
        <begin position="528"/>
        <end position="648"/>
    </location>
</feature>
<dbReference type="InterPro" id="IPR036852">
    <property type="entry name" value="Peptidase_S8/S53_dom_sf"/>
</dbReference>
<evidence type="ECO:0000313" key="17">
    <source>
        <dbReference type="EMBL" id="CAG8544431.1"/>
    </source>
</evidence>
<dbReference type="InterPro" id="IPR000209">
    <property type="entry name" value="Peptidase_S8/S53_dom"/>
</dbReference>
<dbReference type="GO" id="GO:0006508">
    <property type="term" value="P:proteolysis"/>
    <property type="evidence" value="ECO:0007669"/>
    <property type="project" value="UniProtKB-KW"/>
</dbReference>
<dbReference type="PRINTS" id="PR00723">
    <property type="entry name" value="SUBTILISIN"/>
</dbReference>
<dbReference type="GO" id="GO:0004252">
    <property type="term" value="F:serine-type endopeptidase activity"/>
    <property type="evidence" value="ECO:0007669"/>
    <property type="project" value="UniProtKB-UniRule"/>
</dbReference>
<evidence type="ECO:0000259" key="16">
    <source>
        <dbReference type="Pfam" id="PF21316"/>
    </source>
</evidence>
<keyword evidence="8 10" id="KW-0720">Serine protease</keyword>
<dbReference type="Gene3D" id="2.60.40.3170">
    <property type="match status" value="1"/>
</dbReference>
<dbReference type="Pfam" id="PF21316">
    <property type="entry name" value="TPPII_GBD"/>
    <property type="match status" value="1"/>
</dbReference>
<dbReference type="InterPro" id="IPR048383">
    <property type="entry name" value="TPPII_Ig-like-1"/>
</dbReference>
<feature type="domain" description="Tripeptidyl peptidase II C-terminal" evidence="14">
    <location>
        <begin position="1062"/>
        <end position="1118"/>
    </location>
</feature>
<dbReference type="GO" id="GO:0008240">
    <property type="term" value="F:tripeptidyl-peptidase activity"/>
    <property type="evidence" value="ECO:0007669"/>
    <property type="project" value="UniProtKB-EC"/>
</dbReference>
<dbReference type="OrthoDB" id="10256524at2759"/>
<dbReference type="Gene3D" id="3.40.50.200">
    <property type="entry name" value="Peptidase S8/S53 domain"/>
    <property type="match status" value="1"/>
</dbReference>
<dbReference type="Gene3D" id="1.25.40.710">
    <property type="match status" value="1"/>
</dbReference>
<dbReference type="Pfam" id="PF00082">
    <property type="entry name" value="Peptidase_S8"/>
    <property type="match status" value="1"/>
</dbReference>
<dbReference type="GO" id="GO:0005829">
    <property type="term" value="C:cytosol"/>
    <property type="evidence" value="ECO:0007669"/>
    <property type="project" value="TreeGrafter"/>
</dbReference>
<evidence type="ECO:0000259" key="14">
    <source>
        <dbReference type="Pfam" id="PF12583"/>
    </source>
</evidence>
<evidence type="ECO:0000256" key="4">
    <source>
        <dbReference type="ARBA" id="ARBA00020244"/>
    </source>
</evidence>
<comment type="similarity">
    <text evidence="2 10">Belongs to the peptidase S8 family.</text>
</comment>
<evidence type="ECO:0000259" key="12">
    <source>
        <dbReference type="Pfam" id="PF00082"/>
    </source>
</evidence>
<dbReference type="EMBL" id="CAJVQA010002352">
    <property type="protein sequence ID" value="CAG8544431.1"/>
    <property type="molecule type" value="Genomic_DNA"/>
</dbReference>
<dbReference type="InterPro" id="IPR050131">
    <property type="entry name" value="Peptidase_S8_subtilisin-like"/>
</dbReference>
<evidence type="ECO:0000256" key="10">
    <source>
        <dbReference type="PROSITE-ProRule" id="PRU01240"/>
    </source>
</evidence>
<feature type="active site" description="Charge relay system" evidence="10">
    <location>
        <position position="276"/>
    </location>
</feature>
<dbReference type="Gene3D" id="2.20.25.690">
    <property type="match status" value="1"/>
</dbReference>
<sequence>MSYKLSNSIPDFPTFGLLPKEETEAASFLKKHPEYDGRGITIAILDTGVDPGAAGLQTTTEGKPKIIDIIDCSGSGDVTTKVIVKPVIKENGDETLYTIQGLTGRTLIIDPSWNNPSGEFRVGIKRLYELFPNTLVKRLQQERKENFVKEHYRLQAEAQQNLSTWEESHSASSNPSESDLATKADLEARLEVLKDLLKNYDDPGIILDVVVFFDGSDWRVVIDVDESCDLRGAPLLTDYKKERQYHTFSKEDKMNFSVNIYDEGNTVSIVTMSHTHGTHVAAISAAYHPDEPILNGIISIKIGDTRIDGMETGAALARAAISLVETKCDLANMSFGEATSVPDHGHFIRLIRDEVIGKYGCIFISSAGNNGPALSTVSAPGGTSSDIIGVGAYVSHSMIQAEYALLESVPERSYTWSSQGPAPDGDIGVEIYAPGGAITSTPQYSLTKAQLMNGTSMSSPNATGCVALLLSGLKAVNRKYSPYMIKNALVNSSKQINENFGVGLLQVEKAWEYLEKFYEIPDKDVIYEVKISDTPRNKRGIYLRESHETSSPQTINVFIRPKFMKELDPTSGENNQKKFELESRLALISTQTWVRTTDFLFLGSGGRSFDVKVDPTNLSPGGFYFAEVQGYDTTCPERGPLFRVPITITKPSILTNGSKVCFNKLTFGPGQIERKFIKVPEGATYADVTLKFATNQTTSPALFWLHMIQLLPLRRFTHLEREYTLYFAKGSYGDGSGDEQIEKRSFSVCGGLTMEICLAQFWSSIGNHDMSLEFVFHGIQISNSALSGSRSVFINGGYPYNRLDIVAPIKREEGIYPSIQLETIRKEIRPTESTLKPLGLDRDVLPNSRRVHALTLTYKFSTPEKNLSVSPKFPAFFDLLYDSYFEDFFAILYDANKKVIGYLDIYAKTFKLEFKGDYIIRAQVRHQSQELLEKLNNTVCFLDYNLTKKINLDVYGQIHDVFTAEKPTGVKNYLEKGERKAIYVASPNDYSVYPKDSKPGDLLRGRLNFVNSKIDGGQFSITLLIPPAPTKSKDSSNGGGDDGKGPASISNSGPSGSTDKLEKKDEKINDELSEAIRDLQISYLKKFPAESTAKEDLFSELEDRYPSHLPIFQTKLDLLLESSGSSGEKESLSPETANKILVISDELLKKIDLVELAQYYGVKQDTNLNEAAKKKKKENDDKKKAVILALGSKIQALAILAPTSSSSDNLSTQLEETWKQLAQWLDAVPPITDFKQLQIYLIREKLEKRYGNALKALGKWFGETGLGNDNIKDYEKALKLKIEFLKEIEWKNWEKYEEKWKTIRIPPGGYVPF</sequence>
<dbReference type="Pfam" id="PF21223">
    <property type="entry name" value="TPPII_Ig-like-1"/>
    <property type="match status" value="1"/>
</dbReference>
<dbReference type="InterPro" id="IPR046940">
    <property type="entry name" value="TPPII_Ig-like_sf"/>
</dbReference>
<feature type="domain" description="Tripeptidyl-peptidase II galactose-binding" evidence="16">
    <location>
        <begin position="667"/>
        <end position="766"/>
    </location>
</feature>
<dbReference type="EC" id="3.4.14.10" evidence="3"/>
<comment type="catalytic activity">
    <reaction evidence="1">
        <text>Release of an N-terminal tripeptide from a polypeptide.</text>
        <dbReference type="EC" id="3.4.14.10"/>
    </reaction>
</comment>
<dbReference type="InterPro" id="IPR015500">
    <property type="entry name" value="Peptidase_S8_subtilisin-rel"/>
</dbReference>
<feature type="region of interest" description="Disordered" evidence="11">
    <location>
        <begin position="1025"/>
        <end position="1064"/>
    </location>
</feature>